<name>A0ABU6V8T8_9FABA</name>
<keyword evidence="2" id="KW-1185">Reference proteome</keyword>
<dbReference type="Proteomes" id="UP001341840">
    <property type="component" value="Unassembled WGS sequence"/>
</dbReference>
<protein>
    <submittedName>
        <fullName evidence="1">Uncharacterized protein</fullName>
    </submittedName>
</protein>
<organism evidence="1 2">
    <name type="scientific">Stylosanthes scabra</name>
    <dbReference type="NCBI Taxonomy" id="79078"/>
    <lineage>
        <taxon>Eukaryota</taxon>
        <taxon>Viridiplantae</taxon>
        <taxon>Streptophyta</taxon>
        <taxon>Embryophyta</taxon>
        <taxon>Tracheophyta</taxon>
        <taxon>Spermatophyta</taxon>
        <taxon>Magnoliopsida</taxon>
        <taxon>eudicotyledons</taxon>
        <taxon>Gunneridae</taxon>
        <taxon>Pentapetalae</taxon>
        <taxon>rosids</taxon>
        <taxon>fabids</taxon>
        <taxon>Fabales</taxon>
        <taxon>Fabaceae</taxon>
        <taxon>Papilionoideae</taxon>
        <taxon>50 kb inversion clade</taxon>
        <taxon>dalbergioids sensu lato</taxon>
        <taxon>Dalbergieae</taxon>
        <taxon>Pterocarpus clade</taxon>
        <taxon>Stylosanthes</taxon>
    </lineage>
</organism>
<comment type="caution">
    <text evidence="1">The sequence shown here is derived from an EMBL/GenBank/DDBJ whole genome shotgun (WGS) entry which is preliminary data.</text>
</comment>
<proteinExistence type="predicted"/>
<evidence type="ECO:0000313" key="1">
    <source>
        <dbReference type="EMBL" id="MED6168890.1"/>
    </source>
</evidence>
<dbReference type="EMBL" id="JASCZI010151079">
    <property type="protein sequence ID" value="MED6168890.1"/>
    <property type="molecule type" value="Genomic_DNA"/>
</dbReference>
<reference evidence="1 2" key="1">
    <citation type="journal article" date="2023" name="Plants (Basel)">
        <title>Bridging the Gap: Combining Genomics and Transcriptomics Approaches to Understand Stylosanthes scabra, an Orphan Legume from the Brazilian Caatinga.</title>
        <authorList>
            <person name="Ferreira-Neto J.R.C."/>
            <person name="da Silva M.D."/>
            <person name="Binneck E."/>
            <person name="de Melo N.F."/>
            <person name="da Silva R.H."/>
            <person name="de Melo A.L.T.M."/>
            <person name="Pandolfi V."/>
            <person name="Bustamante F.O."/>
            <person name="Brasileiro-Vidal A.C."/>
            <person name="Benko-Iseppon A.M."/>
        </authorList>
    </citation>
    <scope>NUCLEOTIDE SEQUENCE [LARGE SCALE GENOMIC DNA]</scope>
    <source>
        <tissue evidence="1">Leaves</tissue>
    </source>
</reference>
<gene>
    <name evidence="1" type="ORF">PIB30_015948</name>
</gene>
<sequence>MCGGLMKKMVCLTASLGCAASIHGRGGVAVNMVCWFILGVVGWVLLAEQLLEEVCGVHCAMFCKNDSSN</sequence>
<evidence type="ECO:0000313" key="2">
    <source>
        <dbReference type="Proteomes" id="UP001341840"/>
    </source>
</evidence>
<accession>A0ABU6V8T8</accession>